<evidence type="ECO:0000313" key="2">
    <source>
        <dbReference type="EMBL" id="CAG8664119.1"/>
    </source>
</evidence>
<gene>
    <name evidence="2" type="ORF">GMARGA_LOCUS10050</name>
</gene>
<sequence>MLILLVIVLNTLQIHAWTLAVFVDQNYQGSAKTFSSSNNECKDLSSALSRQVSSFQWDRAWLEDCCVHFKALDREIGFSCDDWKKPNMNSDNQMTSFCVTNC</sequence>
<accession>A0ABN7US72</accession>
<name>A0ABN7US72_GIGMA</name>
<evidence type="ECO:0000256" key="1">
    <source>
        <dbReference type="SAM" id="SignalP"/>
    </source>
</evidence>
<keyword evidence="3" id="KW-1185">Reference proteome</keyword>
<dbReference type="EMBL" id="CAJVQB010005535">
    <property type="protein sequence ID" value="CAG8664119.1"/>
    <property type="molecule type" value="Genomic_DNA"/>
</dbReference>
<evidence type="ECO:0000313" key="3">
    <source>
        <dbReference type="Proteomes" id="UP000789901"/>
    </source>
</evidence>
<feature type="chain" id="PRO_5046413351" evidence="1">
    <location>
        <begin position="17"/>
        <end position="102"/>
    </location>
</feature>
<comment type="caution">
    <text evidence="2">The sequence shown here is derived from an EMBL/GenBank/DDBJ whole genome shotgun (WGS) entry which is preliminary data.</text>
</comment>
<proteinExistence type="predicted"/>
<dbReference type="Proteomes" id="UP000789901">
    <property type="component" value="Unassembled WGS sequence"/>
</dbReference>
<protein>
    <submittedName>
        <fullName evidence="2">36431_t:CDS:1</fullName>
    </submittedName>
</protein>
<keyword evidence="1" id="KW-0732">Signal</keyword>
<organism evidence="2 3">
    <name type="scientific">Gigaspora margarita</name>
    <dbReference type="NCBI Taxonomy" id="4874"/>
    <lineage>
        <taxon>Eukaryota</taxon>
        <taxon>Fungi</taxon>
        <taxon>Fungi incertae sedis</taxon>
        <taxon>Mucoromycota</taxon>
        <taxon>Glomeromycotina</taxon>
        <taxon>Glomeromycetes</taxon>
        <taxon>Diversisporales</taxon>
        <taxon>Gigasporaceae</taxon>
        <taxon>Gigaspora</taxon>
    </lineage>
</organism>
<feature type="signal peptide" evidence="1">
    <location>
        <begin position="1"/>
        <end position="16"/>
    </location>
</feature>
<reference evidence="2 3" key="1">
    <citation type="submission" date="2021-06" db="EMBL/GenBank/DDBJ databases">
        <authorList>
            <person name="Kallberg Y."/>
            <person name="Tangrot J."/>
            <person name="Rosling A."/>
        </authorList>
    </citation>
    <scope>NUCLEOTIDE SEQUENCE [LARGE SCALE GENOMIC DNA]</scope>
    <source>
        <strain evidence="2 3">120-4 pot B 10/14</strain>
    </source>
</reference>